<protein>
    <submittedName>
        <fullName evidence="2">Uncharacterized protein</fullName>
    </submittedName>
</protein>
<dbReference type="EMBL" id="GISG01169118">
    <property type="protein sequence ID" value="MBA4651230.1"/>
    <property type="molecule type" value="Transcribed_RNA"/>
</dbReference>
<evidence type="ECO:0000313" key="2">
    <source>
        <dbReference type="EMBL" id="MBA4651230.1"/>
    </source>
</evidence>
<evidence type="ECO:0000256" key="1">
    <source>
        <dbReference type="SAM" id="MobiDB-lite"/>
    </source>
</evidence>
<sequence length="112" mass="12365">MGNSCKPTSTKISTINHNQHQPTKKPNITHNRQPKTEKKNCEIYLFGSAYRHWGRGFGSGAGVEGGCPIGELFWVSAWVWEEIGKGFGFGPKKLQFFSPTDLLGSVFSLYGG</sequence>
<name>A0A7C8ZUX4_OPUST</name>
<feature type="compositionally biased region" description="Polar residues" evidence="1">
    <location>
        <begin position="1"/>
        <end position="31"/>
    </location>
</feature>
<reference evidence="2" key="2">
    <citation type="submission" date="2020-07" db="EMBL/GenBank/DDBJ databases">
        <authorList>
            <person name="Vera ALvarez R."/>
            <person name="Arias-Moreno D.M."/>
            <person name="Jimenez-Jacinto V."/>
            <person name="Jimenez-Bremont J.F."/>
            <person name="Swaminathan K."/>
            <person name="Moose S.P."/>
            <person name="Guerrero-Gonzalez M.L."/>
            <person name="Marino-Ramirez L."/>
            <person name="Landsman D."/>
            <person name="Rodriguez-Kessler M."/>
            <person name="Delgado-Sanchez P."/>
        </authorList>
    </citation>
    <scope>NUCLEOTIDE SEQUENCE</scope>
    <source>
        <tissue evidence="2">Cladode</tissue>
    </source>
</reference>
<dbReference type="AlphaFoldDB" id="A0A7C8ZUX4"/>
<accession>A0A7C8ZUX4</accession>
<proteinExistence type="predicted"/>
<organism evidence="2">
    <name type="scientific">Opuntia streptacantha</name>
    <name type="common">Prickly pear cactus</name>
    <name type="synonym">Opuntia cardona</name>
    <dbReference type="NCBI Taxonomy" id="393608"/>
    <lineage>
        <taxon>Eukaryota</taxon>
        <taxon>Viridiplantae</taxon>
        <taxon>Streptophyta</taxon>
        <taxon>Embryophyta</taxon>
        <taxon>Tracheophyta</taxon>
        <taxon>Spermatophyta</taxon>
        <taxon>Magnoliopsida</taxon>
        <taxon>eudicotyledons</taxon>
        <taxon>Gunneridae</taxon>
        <taxon>Pentapetalae</taxon>
        <taxon>Caryophyllales</taxon>
        <taxon>Cactineae</taxon>
        <taxon>Cactaceae</taxon>
        <taxon>Opuntioideae</taxon>
        <taxon>Opuntia</taxon>
    </lineage>
</organism>
<reference evidence="2" key="1">
    <citation type="journal article" date="2013" name="J. Plant Res.">
        <title>Effect of fungi and light on seed germination of three Opuntia species from semiarid lands of central Mexico.</title>
        <authorList>
            <person name="Delgado-Sanchez P."/>
            <person name="Jimenez-Bremont J.F."/>
            <person name="Guerrero-Gonzalez Mde L."/>
            <person name="Flores J."/>
        </authorList>
    </citation>
    <scope>NUCLEOTIDE SEQUENCE</scope>
    <source>
        <tissue evidence="2">Cladode</tissue>
    </source>
</reference>
<feature type="region of interest" description="Disordered" evidence="1">
    <location>
        <begin position="1"/>
        <end position="36"/>
    </location>
</feature>